<sequence length="148" mass="16384">MLHHGNDANGTFRPIHAAIDLLKRMQMVDVDLEKDEPMDYATSELSEDDYVFDLIDADVNDIIHAVHGDDGDAVVHYVPDVVVSSLQVVNGAFHNAELFNVDDDADNSIFADLDAFGDTAEEIDEDSAKIDAFWASINAEKAYFSQHL</sequence>
<evidence type="ECO:0000313" key="1">
    <source>
        <dbReference type="Proteomes" id="UP000492821"/>
    </source>
</evidence>
<name>A0A7E4URR7_PANRE</name>
<protein>
    <submittedName>
        <fullName evidence="2">ANK_REP_REGION domain-containing protein</fullName>
    </submittedName>
</protein>
<dbReference type="Proteomes" id="UP000492821">
    <property type="component" value="Unassembled WGS sequence"/>
</dbReference>
<reference evidence="1" key="1">
    <citation type="journal article" date="2013" name="Genetics">
        <title>The draft genome and transcriptome of Panagrellus redivivus are shaped by the harsh demands of a free-living lifestyle.</title>
        <authorList>
            <person name="Srinivasan J."/>
            <person name="Dillman A.R."/>
            <person name="Macchietto M.G."/>
            <person name="Heikkinen L."/>
            <person name="Lakso M."/>
            <person name="Fracchia K.M."/>
            <person name="Antoshechkin I."/>
            <person name="Mortazavi A."/>
            <person name="Wong G."/>
            <person name="Sternberg P.W."/>
        </authorList>
    </citation>
    <scope>NUCLEOTIDE SEQUENCE [LARGE SCALE GENOMIC DNA]</scope>
    <source>
        <strain evidence="1">MT8872</strain>
    </source>
</reference>
<dbReference type="AlphaFoldDB" id="A0A7E4URR7"/>
<evidence type="ECO:0000313" key="2">
    <source>
        <dbReference type="WBParaSite" id="Pan_g12090.t1"/>
    </source>
</evidence>
<organism evidence="1 2">
    <name type="scientific">Panagrellus redivivus</name>
    <name type="common">Microworm</name>
    <dbReference type="NCBI Taxonomy" id="6233"/>
    <lineage>
        <taxon>Eukaryota</taxon>
        <taxon>Metazoa</taxon>
        <taxon>Ecdysozoa</taxon>
        <taxon>Nematoda</taxon>
        <taxon>Chromadorea</taxon>
        <taxon>Rhabditida</taxon>
        <taxon>Tylenchina</taxon>
        <taxon>Panagrolaimomorpha</taxon>
        <taxon>Panagrolaimoidea</taxon>
        <taxon>Panagrolaimidae</taxon>
        <taxon>Panagrellus</taxon>
    </lineage>
</organism>
<keyword evidence="1" id="KW-1185">Reference proteome</keyword>
<proteinExistence type="predicted"/>
<accession>A0A7E4URR7</accession>
<dbReference type="WBParaSite" id="Pan_g12090.t1">
    <property type="protein sequence ID" value="Pan_g12090.t1"/>
    <property type="gene ID" value="Pan_g12090"/>
</dbReference>
<reference evidence="2" key="2">
    <citation type="submission" date="2020-10" db="UniProtKB">
        <authorList>
            <consortium name="WormBaseParasite"/>
        </authorList>
    </citation>
    <scope>IDENTIFICATION</scope>
</reference>